<evidence type="ECO:0000313" key="2">
    <source>
        <dbReference type="Proteomes" id="UP000216033"/>
    </source>
</evidence>
<comment type="caution">
    <text evidence="1">The sequence shown here is derived from an EMBL/GenBank/DDBJ whole genome shotgun (WGS) entry which is preliminary data.</text>
</comment>
<protein>
    <submittedName>
        <fullName evidence="1">Uncharacterized protein</fullName>
    </submittedName>
</protein>
<evidence type="ECO:0000313" key="1">
    <source>
        <dbReference type="EMBL" id="PAL20563.1"/>
    </source>
</evidence>
<dbReference type="EMBL" id="NDFP01000021">
    <property type="protein sequence ID" value="PAL20563.1"/>
    <property type="molecule type" value="Genomic_DNA"/>
</dbReference>
<dbReference type="AlphaFoldDB" id="A0A270B6E0"/>
<organism evidence="1 2">
    <name type="scientific">Acetobacter syzygii</name>
    <dbReference type="NCBI Taxonomy" id="146476"/>
    <lineage>
        <taxon>Bacteria</taxon>
        <taxon>Pseudomonadati</taxon>
        <taxon>Pseudomonadota</taxon>
        <taxon>Alphaproteobacteria</taxon>
        <taxon>Acetobacterales</taxon>
        <taxon>Acetobacteraceae</taxon>
        <taxon>Acetobacter</taxon>
    </lineage>
</organism>
<keyword evidence="2" id="KW-1185">Reference proteome</keyword>
<proteinExistence type="predicted"/>
<gene>
    <name evidence="1" type="ORF">B9K05_13025</name>
</gene>
<sequence>MVWKLKDKIIDLFPKTIWENQGLFTSAELAEILQHSSVYSARKGLTRIETGEKIEVEFRISHNDSSFPLSEMPHC</sequence>
<reference evidence="1 2" key="1">
    <citation type="submission" date="2017-04" db="EMBL/GenBank/DDBJ databases">
        <title>Kefir bacterial isolates.</title>
        <authorList>
            <person name="Kim Y."/>
            <person name="Blasche S."/>
            <person name="Patil K.R."/>
        </authorList>
    </citation>
    <scope>NUCLEOTIDE SEQUENCE [LARGE SCALE GENOMIC DNA]</scope>
    <source>
        <strain evidence="1 2">KR-2</strain>
    </source>
</reference>
<accession>A0A270B6E0</accession>
<dbReference type="Proteomes" id="UP000216033">
    <property type="component" value="Unassembled WGS sequence"/>
</dbReference>
<name>A0A270B6E0_9PROT</name>